<accession>A9UU86</accession>
<keyword evidence="2" id="KW-1185">Reference proteome</keyword>
<name>A9UU86_MONBE</name>
<dbReference type="Proteomes" id="UP000001357">
    <property type="component" value="Unassembled WGS sequence"/>
</dbReference>
<organism evidence="1 2">
    <name type="scientific">Monosiga brevicollis</name>
    <name type="common">Choanoflagellate</name>
    <dbReference type="NCBI Taxonomy" id="81824"/>
    <lineage>
        <taxon>Eukaryota</taxon>
        <taxon>Choanoflagellata</taxon>
        <taxon>Craspedida</taxon>
        <taxon>Salpingoecidae</taxon>
        <taxon>Monosiga</taxon>
    </lineage>
</organism>
<evidence type="ECO:0000313" key="1">
    <source>
        <dbReference type="EMBL" id="EDQ91625.1"/>
    </source>
</evidence>
<reference evidence="1 2" key="1">
    <citation type="journal article" date="2008" name="Nature">
        <title>The genome of the choanoflagellate Monosiga brevicollis and the origin of metazoans.</title>
        <authorList>
            <consortium name="JGI Sequencing"/>
            <person name="King N."/>
            <person name="Westbrook M.J."/>
            <person name="Young S.L."/>
            <person name="Kuo A."/>
            <person name="Abedin M."/>
            <person name="Chapman J."/>
            <person name="Fairclough S."/>
            <person name="Hellsten U."/>
            <person name="Isogai Y."/>
            <person name="Letunic I."/>
            <person name="Marr M."/>
            <person name="Pincus D."/>
            <person name="Putnam N."/>
            <person name="Rokas A."/>
            <person name="Wright K.J."/>
            <person name="Zuzow R."/>
            <person name="Dirks W."/>
            <person name="Good M."/>
            <person name="Goodstein D."/>
            <person name="Lemons D."/>
            <person name="Li W."/>
            <person name="Lyons J.B."/>
            <person name="Morris A."/>
            <person name="Nichols S."/>
            <person name="Richter D.J."/>
            <person name="Salamov A."/>
            <person name="Bork P."/>
            <person name="Lim W.A."/>
            <person name="Manning G."/>
            <person name="Miller W.T."/>
            <person name="McGinnis W."/>
            <person name="Shapiro H."/>
            <person name="Tjian R."/>
            <person name="Grigoriev I.V."/>
            <person name="Rokhsar D."/>
        </authorList>
    </citation>
    <scope>NUCLEOTIDE SEQUENCE [LARGE SCALE GENOMIC DNA]</scope>
    <source>
        <strain evidence="2">MX1 / ATCC 50154</strain>
    </source>
</reference>
<protein>
    <submittedName>
        <fullName evidence="1">Uncharacterized protein</fullName>
    </submittedName>
</protein>
<dbReference type="EMBL" id="CH991545">
    <property type="protein sequence ID" value="EDQ91625.1"/>
    <property type="molecule type" value="Genomic_DNA"/>
</dbReference>
<gene>
    <name evidence="1" type="ORF">MONBRDRAFT_31601</name>
</gene>
<dbReference type="KEGG" id="mbr:MONBRDRAFT_31601"/>
<proteinExistence type="predicted"/>
<dbReference type="GeneID" id="5889036"/>
<dbReference type="RefSeq" id="XP_001744047.1">
    <property type="nucleotide sequence ID" value="XM_001743995.1"/>
</dbReference>
<sequence length="276" mass="30261">MELASLLPEVLPVMASTLDEAPDGLVAPELLSMYGSILTDEGPELCRPYLLPLFPHILNYLGRDSVGTSVSLLLYLSLGGVLLPSLQQAPPRARVVAAALDMEIPSALEGRPYWRHLVPAIVDNEPGRQLLLKLLLVLRAAINGVEYQERRWGPLPGASAVRQVASTQPDLIPLLSEHGLPEMLITVLQRGDSDWAIDAQSFSMFYFARARHEAAVALKHFVQAGIELHTERLLDACLANIDRNDSVSTTVTLELLFYISQRLKDGKARQAESAAQ</sequence>
<dbReference type="AlphaFoldDB" id="A9UU86"/>
<dbReference type="InParanoid" id="A9UU86"/>
<evidence type="ECO:0000313" key="2">
    <source>
        <dbReference type="Proteomes" id="UP000001357"/>
    </source>
</evidence>